<feature type="transmembrane region" description="Helical" evidence="1">
    <location>
        <begin position="164"/>
        <end position="184"/>
    </location>
</feature>
<feature type="transmembrane region" description="Helical" evidence="1">
    <location>
        <begin position="311"/>
        <end position="335"/>
    </location>
</feature>
<reference evidence="2" key="1">
    <citation type="submission" date="2020-10" db="EMBL/GenBank/DDBJ databases">
        <authorList>
            <person name="Gilroy R."/>
        </authorList>
    </citation>
    <scope>NUCLEOTIDE SEQUENCE</scope>
    <source>
        <strain evidence="2">CHK188-20938</strain>
    </source>
</reference>
<feature type="transmembrane region" description="Helical" evidence="1">
    <location>
        <begin position="356"/>
        <end position="383"/>
    </location>
</feature>
<dbReference type="EMBL" id="DVOO01000011">
    <property type="protein sequence ID" value="HIV25001.1"/>
    <property type="molecule type" value="Genomic_DNA"/>
</dbReference>
<keyword evidence="1" id="KW-1133">Transmembrane helix</keyword>
<evidence type="ECO:0000313" key="3">
    <source>
        <dbReference type="Proteomes" id="UP000824169"/>
    </source>
</evidence>
<dbReference type="PROSITE" id="PS51257">
    <property type="entry name" value="PROKAR_LIPOPROTEIN"/>
    <property type="match status" value="1"/>
</dbReference>
<sequence length="388" mass="41491">MIGGKIRLFFPAVLLLACWITGLCARPVRAGEQEDTSLVLEDSLMDQMELEEVQESVDNLLGNSGLSVSGSVDRLMAGEDLVSGTALKENIFSRISGVFRSQKQTWIQLLVLVMAAALLSNFAALFENGQMGDMGFYMIYLLVFALLLKNFQTLSSQLREMLEGLVAFMKALIPAYSITIAAAAGSSSAAMFYQIVLVAIWLVENLLIHLILPGIQIYLLLSLVNQLSREDFLSNMANLLKNIITWVLKTALGLIIGIQVTKNLVAPALDSLRRTLIGKTASAIPGVGNAIDAVTEMVIGSAVLIRNCVGAVAVVILFLCALAPVIQIGVSGLAYKLLAAFAQPVSDRRMVGCLNTMGACCGLLFKVLLTTEVLFMLTIAILAGSAGG</sequence>
<dbReference type="InterPro" id="IPR014194">
    <property type="entry name" value="Spore_III_AE"/>
</dbReference>
<dbReference type="Proteomes" id="UP000824169">
    <property type="component" value="Unassembled WGS sequence"/>
</dbReference>
<organism evidence="2 3">
    <name type="scientific">Candidatus Scatomonas pullistercoris</name>
    <dbReference type="NCBI Taxonomy" id="2840920"/>
    <lineage>
        <taxon>Bacteria</taxon>
        <taxon>Bacillati</taxon>
        <taxon>Bacillota</taxon>
        <taxon>Clostridia</taxon>
        <taxon>Lachnospirales</taxon>
        <taxon>Lachnospiraceae</taxon>
        <taxon>Lachnospiraceae incertae sedis</taxon>
        <taxon>Candidatus Scatomonas</taxon>
    </lineage>
</organism>
<accession>A0A9D1T9X8</accession>
<reference evidence="2" key="2">
    <citation type="journal article" date="2021" name="PeerJ">
        <title>Extensive microbial diversity within the chicken gut microbiome revealed by metagenomics and culture.</title>
        <authorList>
            <person name="Gilroy R."/>
            <person name="Ravi A."/>
            <person name="Getino M."/>
            <person name="Pursley I."/>
            <person name="Horton D.L."/>
            <person name="Alikhan N.F."/>
            <person name="Baker D."/>
            <person name="Gharbi K."/>
            <person name="Hall N."/>
            <person name="Watson M."/>
            <person name="Adriaenssens E.M."/>
            <person name="Foster-Nyarko E."/>
            <person name="Jarju S."/>
            <person name="Secka A."/>
            <person name="Antonio M."/>
            <person name="Oren A."/>
            <person name="Chaudhuri R.R."/>
            <person name="La Ragione R."/>
            <person name="Hildebrand F."/>
            <person name="Pallen M.J."/>
        </authorList>
    </citation>
    <scope>NUCLEOTIDE SEQUENCE</scope>
    <source>
        <strain evidence="2">CHK188-20938</strain>
    </source>
</reference>
<protein>
    <submittedName>
        <fullName evidence="2">Stage III sporulation protein AE</fullName>
    </submittedName>
</protein>
<evidence type="ECO:0000313" key="2">
    <source>
        <dbReference type="EMBL" id="HIV25001.1"/>
    </source>
</evidence>
<feature type="transmembrane region" description="Helical" evidence="1">
    <location>
        <begin position="243"/>
        <end position="265"/>
    </location>
</feature>
<gene>
    <name evidence="2" type="ORF">IAB71_04310</name>
</gene>
<evidence type="ECO:0000256" key="1">
    <source>
        <dbReference type="SAM" id="Phobius"/>
    </source>
</evidence>
<comment type="caution">
    <text evidence="2">The sequence shown here is derived from an EMBL/GenBank/DDBJ whole genome shotgun (WGS) entry which is preliminary data.</text>
</comment>
<dbReference type="Pfam" id="PF09546">
    <property type="entry name" value="Spore_III_AE"/>
    <property type="match status" value="1"/>
</dbReference>
<dbReference type="AlphaFoldDB" id="A0A9D1T9X8"/>
<keyword evidence="1" id="KW-0812">Transmembrane</keyword>
<proteinExistence type="predicted"/>
<feature type="transmembrane region" description="Helical" evidence="1">
    <location>
        <begin position="135"/>
        <end position="152"/>
    </location>
</feature>
<name>A0A9D1T9X8_9FIRM</name>
<feature type="transmembrane region" description="Helical" evidence="1">
    <location>
        <begin position="196"/>
        <end position="223"/>
    </location>
</feature>
<feature type="transmembrane region" description="Helical" evidence="1">
    <location>
        <begin position="106"/>
        <end position="126"/>
    </location>
</feature>
<keyword evidence="1" id="KW-0472">Membrane</keyword>